<accession>A0A242AYX4</accession>
<evidence type="ECO:0000313" key="10">
    <source>
        <dbReference type="Proteomes" id="UP000194737"/>
    </source>
</evidence>
<evidence type="ECO:0000313" key="11">
    <source>
        <dbReference type="Proteomes" id="UP000194885"/>
    </source>
</evidence>
<dbReference type="Proteomes" id="UP000194737">
    <property type="component" value="Unassembled WGS sequence"/>
</dbReference>
<dbReference type="InterPro" id="IPR038570">
    <property type="entry name" value="HicA_sf"/>
</dbReference>
<dbReference type="AlphaFoldDB" id="A0A242AYX4"/>
<organism evidence="8 11">
    <name type="scientific">Enterococcus faecium</name>
    <name type="common">Streptococcus faecium</name>
    <dbReference type="NCBI Taxonomy" id="1352"/>
    <lineage>
        <taxon>Bacteria</taxon>
        <taxon>Bacillati</taxon>
        <taxon>Bacillota</taxon>
        <taxon>Bacilli</taxon>
        <taxon>Lactobacillales</taxon>
        <taxon>Enterococcaceae</taxon>
        <taxon>Enterococcus</taxon>
    </lineage>
</organism>
<evidence type="ECO:0000256" key="3">
    <source>
        <dbReference type="ARBA" id="ARBA00022722"/>
    </source>
</evidence>
<evidence type="ECO:0000256" key="6">
    <source>
        <dbReference type="ARBA" id="ARBA00022884"/>
    </source>
</evidence>
<dbReference type="Gene3D" id="3.30.920.30">
    <property type="entry name" value="Hypothetical protein"/>
    <property type="match status" value="1"/>
</dbReference>
<evidence type="ECO:0000256" key="1">
    <source>
        <dbReference type="ARBA" id="ARBA00006620"/>
    </source>
</evidence>
<keyword evidence="7" id="KW-0346">Stress response</keyword>
<keyword evidence="5" id="KW-0378">Hydrolase</keyword>
<evidence type="ECO:0000313" key="9">
    <source>
        <dbReference type="EMBL" id="OTN94172.1"/>
    </source>
</evidence>
<dbReference type="GO" id="GO:0016787">
    <property type="term" value="F:hydrolase activity"/>
    <property type="evidence" value="ECO:0007669"/>
    <property type="project" value="UniProtKB-KW"/>
</dbReference>
<evidence type="ECO:0008006" key="12">
    <source>
        <dbReference type="Google" id="ProtNLM"/>
    </source>
</evidence>
<keyword evidence="4" id="KW-0255">Endonuclease</keyword>
<dbReference type="GO" id="GO:0003729">
    <property type="term" value="F:mRNA binding"/>
    <property type="evidence" value="ECO:0007669"/>
    <property type="project" value="InterPro"/>
</dbReference>
<dbReference type="EMBL" id="NGKW01000019">
    <property type="protein sequence ID" value="OTN86269.1"/>
    <property type="molecule type" value="Genomic_DNA"/>
</dbReference>
<evidence type="ECO:0000256" key="7">
    <source>
        <dbReference type="ARBA" id="ARBA00023016"/>
    </source>
</evidence>
<name>A0A242AYX4_ENTFC</name>
<dbReference type="Proteomes" id="UP000194885">
    <property type="component" value="Unassembled WGS sequence"/>
</dbReference>
<evidence type="ECO:0000256" key="5">
    <source>
        <dbReference type="ARBA" id="ARBA00022801"/>
    </source>
</evidence>
<protein>
    <recommendedName>
        <fullName evidence="12">Type II toxin-antitoxin system HicA family toxin</fullName>
    </recommendedName>
</protein>
<evidence type="ECO:0000313" key="8">
    <source>
        <dbReference type="EMBL" id="OTN86269.1"/>
    </source>
</evidence>
<dbReference type="Pfam" id="PF07927">
    <property type="entry name" value="HicA_toxin"/>
    <property type="match status" value="1"/>
</dbReference>
<dbReference type="RefSeq" id="WP_086323972.1">
    <property type="nucleotide sequence ID" value="NZ_JBJPIB010000030.1"/>
</dbReference>
<dbReference type="GO" id="GO:0004519">
    <property type="term" value="F:endonuclease activity"/>
    <property type="evidence" value="ECO:0007669"/>
    <property type="project" value="UniProtKB-KW"/>
</dbReference>
<evidence type="ECO:0000256" key="2">
    <source>
        <dbReference type="ARBA" id="ARBA00022649"/>
    </source>
</evidence>
<sequence length="60" mass="6453">MPMTQNEMVKLLLEHGGVKVKGGKGSHVKVKFPGVSRPIIVPKKLPKGTEHGILKQAGLK</sequence>
<reference evidence="8 11" key="2">
    <citation type="submission" date="2017-05" db="EMBL/GenBank/DDBJ databases">
        <title>The Genome Sequence of Enterococcus faecium 7H8_DIV0219.</title>
        <authorList>
            <consortium name="The Broad Institute Genomics Platform"/>
            <consortium name="The Broad Institute Genomic Center for Infectious Diseases"/>
            <person name="Earl A."/>
            <person name="Manson A."/>
            <person name="Schwartman J."/>
            <person name="Gilmore M."/>
            <person name="Abouelleil A."/>
            <person name="Cao P."/>
            <person name="Chapman S."/>
            <person name="Cusick C."/>
            <person name="Shea T."/>
            <person name="Young S."/>
            <person name="Neafsey D."/>
            <person name="Nusbaum C."/>
            <person name="Birren B."/>
        </authorList>
    </citation>
    <scope>NUCLEOTIDE SEQUENCE [LARGE SCALE GENOMIC DNA]</scope>
    <source>
        <strain evidence="8 11">7H8_DIV0219</strain>
    </source>
</reference>
<reference evidence="9 10" key="1">
    <citation type="submission" date="2017-05" db="EMBL/GenBank/DDBJ databases">
        <title>The Genome Sequence of Enterococcus faecium 6F2_DIV0138.</title>
        <authorList>
            <consortium name="The Broad Institute Genomics Platform"/>
            <consortium name="The Broad Institute Genomic Center for Infectious Diseases"/>
            <person name="Earl A."/>
            <person name="Manson A."/>
            <person name="Schwartman J."/>
            <person name="Gilmore M."/>
            <person name="Abouelleil A."/>
            <person name="Cao P."/>
            <person name="Chapman S."/>
            <person name="Cusick C."/>
            <person name="Shea T."/>
            <person name="Young S."/>
            <person name="Neafsey D."/>
            <person name="Nusbaum C."/>
            <person name="Birren B."/>
        </authorList>
    </citation>
    <scope>NUCLEOTIDE SEQUENCE [LARGE SCALE GENOMIC DNA]</scope>
    <source>
        <strain evidence="9 10">6F2_DIV0138</strain>
    </source>
</reference>
<proteinExistence type="inferred from homology"/>
<gene>
    <name evidence="9" type="ORF">A5804_002846</name>
    <name evidence="8" type="ORF">A5810_003044</name>
</gene>
<comment type="similarity">
    <text evidence="1">Belongs to the HicA mRNA interferase family.</text>
</comment>
<keyword evidence="6" id="KW-0694">RNA-binding</keyword>
<keyword evidence="3" id="KW-0540">Nuclease</keyword>
<evidence type="ECO:0000256" key="4">
    <source>
        <dbReference type="ARBA" id="ARBA00022759"/>
    </source>
</evidence>
<dbReference type="InterPro" id="IPR012933">
    <property type="entry name" value="HicA_mRNA_interferase"/>
</dbReference>
<dbReference type="SUPFAM" id="SSF54786">
    <property type="entry name" value="YcfA/nrd intein domain"/>
    <property type="match status" value="1"/>
</dbReference>
<dbReference type="EMBL" id="NGLB01000004">
    <property type="protein sequence ID" value="OTN94172.1"/>
    <property type="molecule type" value="Genomic_DNA"/>
</dbReference>
<keyword evidence="2" id="KW-1277">Toxin-antitoxin system</keyword>
<comment type="caution">
    <text evidence="8">The sequence shown here is derived from an EMBL/GenBank/DDBJ whole genome shotgun (WGS) entry which is preliminary data.</text>
</comment>